<keyword evidence="2" id="KW-0732">Signal</keyword>
<dbReference type="AlphaFoldDB" id="A0AAG5DUW4"/>
<sequence length="101" mass="10886">MERILNARLALICLALVCCLAKSMIAAPLPADMDQMEEMELLGLVGCNHAVTVTALPLPGFTNNPHQSSSSESEPSRETNESDSASKETMKAREIHTVMGE</sequence>
<accession>A0AAG5DUW4</accession>
<protein>
    <recommendedName>
        <fullName evidence="5">Secreted protein</fullName>
    </recommendedName>
</protein>
<feature type="compositionally biased region" description="Basic and acidic residues" evidence="1">
    <location>
        <begin position="74"/>
        <end position="101"/>
    </location>
</feature>
<feature type="chain" id="PRO_5042584614" description="Secreted protein" evidence="2">
    <location>
        <begin position="27"/>
        <end position="101"/>
    </location>
</feature>
<name>A0AAG5DUW4_ANOAO</name>
<dbReference type="Proteomes" id="UP000075880">
    <property type="component" value="Unassembled WGS sequence"/>
</dbReference>
<keyword evidence="4" id="KW-1185">Reference proteome</keyword>
<evidence type="ECO:0000313" key="3">
    <source>
        <dbReference type="EnsemblMetazoa" id="ENSAATROPP015222"/>
    </source>
</evidence>
<feature type="region of interest" description="Disordered" evidence="1">
    <location>
        <begin position="58"/>
        <end position="101"/>
    </location>
</feature>
<evidence type="ECO:0000256" key="1">
    <source>
        <dbReference type="SAM" id="MobiDB-lite"/>
    </source>
</evidence>
<feature type="signal peptide" evidence="2">
    <location>
        <begin position="1"/>
        <end position="26"/>
    </location>
</feature>
<proteinExistence type="predicted"/>
<evidence type="ECO:0008006" key="5">
    <source>
        <dbReference type="Google" id="ProtNLM"/>
    </source>
</evidence>
<evidence type="ECO:0000256" key="2">
    <source>
        <dbReference type="SAM" id="SignalP"/>
    </source>
</evidence>
<evidence type="ECO:0000313" key="4">
    <source>
        <dbReference type="Proteomes" id="UP000075880"/>
    </source>
</evidence>
<reference evidence="3" key="1">
    <citation type="submission" date="2024-04" db="UniProtKB">
        <authorList>
            <consortium name="EnsemblMetazoa"/>
        </authorList>
    </citation>
    <scope>IDENTIFICATION</scope>
    <source>
        <strain evidence="3">EBRO</strain>
    </source>
</reference>
<organism evidence="3 4">
    <name type="scientific">Anopheles atroparvus</name>
    <name type="common">European mosquito</name>
    <dbReference type="NCBI Taxonomy" id="41427"/>
    <lineage>
        <taxon>Eukaryota</taxon>
        <taxon>Metazoa</taxon>
        <taxon>Ecdysozoa</taxon>
        <taxon>Arthropoda</taxon>
        <taxon>Hexapoda</taxon>
        <taxon>Insecta</taxon>
        <taxon>Pterygota</taxon>
        <taxon>Neoptera</taxon>
        <taxon>Endopterygota</taxon>
        <taxon>Diptera</taxon>
        <taxon>Nematocera</taxon>
        <taxon>Culicoidea</taxon>
        <taxon>Culicidae</taxon>
        <taxon>Anophelinae</taxon>
        <taxon>Anopheles</taxon>
    </lineage>
</organism>
<dbReference type="EnsemblMetazoa" id="ENSAATROPT017250">
    <property type="protein sequence ID" value="ENSAATROPP015222"/>
    <property type="gene ID" value="ENSAATROPG014115"/>
</dbReference>